<dbReference type="RefSeq" id="WP_279527856.1">
    <property type="nucleotide sequence ID" value="NZ_CP122312.1"/>
</dbReference>
<name>A0ABD5Z780_9EURY</name>
<evidence type="ECO:0008006" key="3">
    <source>
        <dbReference type="Google" id="ProtNLM"/>
    </source>
</evidence>
<dbReference type="EMBL" id="JBHTAR010000011">
    <property type="protein sequence ID" value="MFC7201097.1"/>
    <property type="molecule type" value="Genomic_DNA"/>
</dbReference>
<dbReference type="AlphaFoldDB" id="A0ABD5Z780"/>
<gene>
    <name evidence="1" type="ORF">ACFQJ9_17065</name>
</gene>
<proteinExistence type="predicted"/>
<evidence type="ECO:0000313" key="2">
    <source>
        <dbReference type="Proteomes" id="UP001596447"/>
    </source>
</evidence>
<dbReference type="InterPro" id="IPR055944">
    <property type="entry name" value="DUF7522"/>
</dbReference>
<protein>
    <recommendedName>
        <fullName evidence="3">Bacterial Pleckstrin homology domain-containing protein</fullName>
    </recommendedName>
</protein>
<dbReference type="Proteomes" id="UP001596447">
    <property type="component" value="Unassembled WGS sequence"/>
</dbReference>
<sequence>MGNTLLGEDGAERIRSIARAAVGDSLRSITYFTRTEYDQIYLRNDLERDADLSSFVGHEWQAFQMTQDTYGGSELGGYEYTLRSFENGYLLRVATEREGVFLTADSLTLRDYEEVATALENEIETWRED</sequence>
<comment type="caution">
    <text evidence="1">The sequence shown here is derived from an EMBL/GenBank/DDBJ whole genome shotgun (WGS) entry which is preliminary data.</text>
</comment>
<dbReference type="Pfam" id="PF24366">
    <property type="entry name" value="DUF7522"/>
    <property type="match status" value="1"/>
</dbReference>
<reference evidence="1 2" key="1">
    <citation type="journal article" date="2019" name="Int. J. Syst. Evol. Microbiol.">
        <title>The Global Catalogue of Microorganisms (GCM) 10K type strain sequencing project: providing services to taxonomists for standard genome sequencing and annotation.</title>
        <authorList>
            <consortium name="The Broad Institute Genomics Platform"/>
            <consortium name="The Broad Institute Genome Sequencing Center for Infectious Disease"/>
            <person name="Wu L."/>
            <person name="Ma J."/>
        </authorList>
    </citation>
    <scope>NUCLEOTIDE SEQUENCE [LARGE SCALE GENOMIC DNA]</scope>
    <source>
        <strain evidence="1 2">XZGYJ-43</strain>
    </source>
</reference>
<accession>A0ABD5Z780</accession>
<evidence type="ECO:0000313" key="1">
    <source>
        <dbReference type="EMBL" id="MFC7201097.1"/>
    </source>
</evidence>
<organism evidence="1 2">
    <name type="scientific">Halospeciosus flavus</name>
    <dbReference type="NCBI Taxonomy" id="3032283"/>
    <lineage>
        <taxon>Archaea</taxon>
        <taxon>Methanobacteriati</taxon>
        <taxon>Methanobacteriota</taxon>
        <taxon>Stenosarchaea group</taxon>
        <taxon>Halobacteria</taxon>
        <taxon>Halobacteriales</taxon>
        <taxon>Halobacteriaceae</taxon>
        <taxon>Halospeciosus</taxon>
    </lineage>
</organism>
<keyword evidence="2" id="KW-1185">Reference proteome</keyword>